<evidence type="ECO:0000313" key="1">
    <source>
        <dbReference type="EMBL" id="CCH44156.1"/>
    </source>
</evidence>
<accession>K0KME6</accession>
<name>K0KME6_WICCF</name>
<dbReference type="EMBL" id="CAIF01000109">
    <property type="protein sequence ID" value="CCH44156.1"/>
    <property type="molecule type" value="Genomic_DNA"/>
</dbReference>
<dbReference type="InParanoid" id="K0KME6"/>
<protein>
    <submittedName>
        <fullName evidence="1">Uncharacterized protein</fullName>
    </submittedName>
</protein>
<comment type="caution">
    <text evidence="1">The sequence shown here is derived from an EMBL/GenBank/DDBJ whole genome shotgun (WGS) entry which is preliminary data.</text>
</comment>
<dbReference type="HOGENOM" id="CLU_077213_0_0_1"/>
<dbReference type="Proteomes" id="UP000009328">
    <property type="component" value="Unassembled WGS sequence"/>
</dbReference>
<keyword evidence="2" id="KW-1185">Reference proteome</keyword>
<gene>
    <name evidence="1" type="ORF">BN7_3714</name>
</gene>
<dbReference type="AlphaFoldDB" id="K0KME6"/>
<organism evidence="1 2">
    <name type="scientific">Wickerhamomyces ciferrii (strain ATCC 14091 / BCRC 22168 / CBS 111 / JCM 3599 / NBRC 0793 / NRRL Y-1031 F-60-10)</name>
    <name type="common">Yeast</name>
    <name type="synonym">Pichia ciferrii</name>
    <dbReference type="NCBI Taxonomy" id="1206466"/>
    <lineage>
        <taxon>Eukaryota</taxon>
        <taxon>Fungi</taxon>
        <taxon>Dikarya</taxon>
        <taxon>Ascomycota</taxon>
        <taxon>Saccharomycotina</taxon>
        <taxon>Saccharomycetes</taxon>
        <taxon>Phaffomycetales</taxon>
        <taxon>Wickerhamomycetaceae</taxon>
        <taxon>Wickerhamomyces</taxon>
    </lineage>
</organism>
<proteinExistence type="predicted"/>
<evidence type="ECO:0000313" key="2">
    <source>
        <dbReference type="Proteomes" id="UP000009328"/>
    </source>
</evidence>
<sequence>MTIAPKDSIPDRERERVQNLEKSIQKGRERLGNLTYDELIGTVCLVSSESQCPGAHFLHNIQSDIFKAFTFDPRTSLAFKKDEVFDIIEPQNVGYKRITLKLMIKDYPTLSIEKQGIADIKSFLESRDSTVEIYIQEQLDFTQVLDHLNKFGVPKSDAQIDDEIAKVNRERIPLFLLNMNQMSNALTLQQLKILLMFYSNSLKDVKIDCFRSCFKVVQKQKSSFVNIESTDPHRNFIYHFNPNETTDTDGNETQTKTQDKISEAESIIQNSSFIFQTTNFTNPKLSFHRNFYSVYDLCCQNNLLPDNDSNDQGPTKT</sequence>
<reference evidence="1 2" key="1">
    <citation type="journal article" date="2012" name="Eukaryot. Cell">
        <title>Draft genome sequence of Wickerhamomyces ciferrii NRRL Y-1031 F-60-10.</title>
        <authorList>
            <person name="Schneider J."/>
            <person name="Andrea H."/>
            <person name="Blom J."/>
            <person name="Jaenicke S."/>
            <person name="Ruckert C."/>
            <person name="Schorsch C."/>
            <person name="Szczepanowski R."/>
            <person name="Farwick M."/>
            <person name="Goesmann A."/>
            <person name="Puhler A."/>
            <person name="Schaffer S."/>
            <person name="Tauch A."/>
            <person name="Kohler T."/>
            <person name="Brinkrolf K."/>
        </authorList>
    </citation>
    <scope>NUCLEOTIDE SEQUENCE [LARGE SCALE GENOMIC DNA]</scope>
    <source>
        <strain evidence="2">ATCC 14091 / BCRC 22168 / CBS 111 / JCM 3599 / NBRC 0793 / NRRL Y-1031 F-60-10</strain>
    </source>
</reference>